<dbReference type="RefSeq" id="WP_324767267.1">
    <property type="nucleotide sequence ID" value="NZ_BAAATS010000016.1"/>
</dbReference>
<dbReference type="PANTHER" id="PTHR30004">
    <property type="entry name" value="4-HYDROXYTHREONINE-4-PHOSPHATE DEHYDROGENASE"/>
    <property type="match status" value="1"/>
</dbReference>
<keyword evidence="3" id="KW-0520">NAD</keyword>
<evidence type="ECO:0000313" key="6">
    <source>
        <dbReference type="Proteomes" id="UP001352223"/>
    </source>
</evidence>
<sequence>MSEAHRPTLALTLGDPSGIGGELAAKLLASGEPQRLADILVIASREELDRAAGQAGVELDVADAPDDSRPGRAVLRDPGRPGPLPTVTGRVDVECGAWTKAALEFAVRLAEAGEIDGICFMPLNKAALHEAGMHAEDELRWFADLMKYTGPTSEINVLPQLWTSRITSHIPMADVADRITAARVTEIVVMFEEMLRDSGIAAPRVGVAALNPHNGENGIFGRHEIDEIAPGVAAARAKGIDVQGPFSADTIFLKGRDGVFDGIVTMYHDQGQIAMKLLGFDGGVTIQGGLPVPVTTPAHGTAFEIVGKGVADTNSASNAFEIAATIASRRLARA</sequence>
<proteinExistence type="predicted"/>
<dbReference type="EMBL" id="JAOZYB010000041">
    <property type="protein sequence ID" value="MEB3960223.1"/>
    <property type="molecule type" value="Genomic_DNA"/>
</dbReference>
<evidence type="ECO:0000256" key="1">
    <source>
        <dbReference type="ARBA" id="ARBA00022723"/>
    </source>
</evidence>
<keyword evidence="1" id="KW-0479">Metal-binding</keyword>
<dbReference type="PANTHER" id="PTHR30004:SF3">
    <property type="entry name" value="4-HYDROXYTHREONINE-4-PHOSPHATE DEHYDROGENASE 2-RELATED"/>
    <property type="match status" value="1"/>
</dbReference>
<evidence type="ECO:0000256" key="2">
    <source>
        <dbReference type="ARBA" id="ARBA00023002"/>
    </source>
</evidence>
<organism evidence="5 6">
    <name type="scientific">Streptomyces kunmingensis</name>
    <dbReference type="NCBI Taxonomy" id="68225"/>
    <lineage>
        <taxon>Bacteria</taxon>
        <taxon>Bacillati</taxon>
        <taxon>Actinomycetota</taxon>
        <taxon>Actinomycetes</taxon>
        <taxon>Kitasatosporales</taxon>
        <taxon>Streptomycetaceae</taxon>
        <taxon>Streptomyces</taxon>
    </lineage>
</organism>
<dbReference type="SUPFAM" id="SSF53659">
    <property type="entry name" value="Isocitrate/Isopropylmalate dehydrogenase-like"/>
    <property type="match status" value="1"/>
</dbReference>
<dbReference type="Pfam" id="PF04166">
    <property type="entry name" value="PdxA"/>
    <property type="match status" value="1"/>
</dbReference>
<dbReference type="GO" id="GO:0050570">
    <property type="term" value="F:4-hydroxythreonine-4-phosphate dehydrogenase activity"/>
    <property type="evidence" value="ECO:0007669"/>
    <property type="project" value="UniProtKB-EC"/>
</dbReference>
<comment type="caution">
    <text evidence="5">The sequence shown here is derived from an EMBL/GenBank/DDBJ whole genome shotgun (WGS) entry which is preliminary data.</text>
</comment>
<feature type="compositionally biased region" description="Basic and acidic residues" evidence="4">
    <location>
        <begin position="66"/>
        <end position="79"/>
    </location>
</feature>
<dbReference type="Proteomes" id="UP001352223">
    <property type="component" value="Unassembled WGS sequence"/>
</dbReference>
<accession>A0ABU6C6K4</accession>
<reference evidence="5 6" key="1">
    <citation type="submission" date="2022-10" db="EMBL/GenBank/DDBJ databases">
        <authorList>
            <person name="Xie J."/>
            <person name="Shen N."/>
        </authorList>
    </citation>
    <scope>NUCLEOTIDE SEQUENCE [LARGE SCALE GENOMIC DNA]</scope>
    <source>
        <strain evidence="5 6">DSM 41681</strain>
    </source>
</reference>
<keyword evidence="6" id="KW-1185">Reference proteome</keyword>
<dbReference type="EC" id="1.1.1.262" evidence="5"/>
<evidence type="ECO:0000256" key="4">
    <source>
        <dbReference type="SAM" id="MobiDB-lite"/>
    </source>
</evidence>
<evidence type="ECO:0000256" key="3">
    <source>
        <dbReference type="ARBA" id="ARBA00023027"/>
    </source>
</evidence>
<protein>
    <submittedName>
        <fullName evidence="5">4-hydroxythreonine-4-phosphate dehydrogenase PdxA</fullName>
        <ecNumber evidence="5">1.1.1.262</ecNumber>
    </submittedName>
</protein>
<dbReference type="Gene3D" id="3.40.718.10">
    <property type="entry name" value="Isopropylmalate Dehydrogenase"/>
    <property type="match status" value="1"/>
</dbReference>
<gene>
    <name evidence="5" type="ORF">OKJ48_08160</name>
</gene>
<dbReference type="InterPro" id="IPR005255">
    <property type="entry name" value="PdxA_fam"/>
</dbReference>
<name>A0ABU6C6K4_9ACTN</name>
<evidence type="ECO:0000313" key="5">
    <source>
        <dbReference type="EMBL" id="MEB3960223.1"/>
    </source>
</evidence>
<keyword evidence="2 5" id="KW-0560">Oxidoreductase</keyword>
<feature type="region of interest" description="Disordered" evidence="4">
    <location>
        <begin position="61"/>
        <end position="87"/>
    </location>
</feature>